<evidence type="ECO:0000256" key="3">
    <source>
        <dbReference type="ARBA" id="ARBA00022448"/>
    </source>
</evidence>
<dbReference type="InterPro" id="IPR035906">
    <property type="entry name" value="MetI-like_sf"/>
</dbReference>
<dbReference type="PANTHER" id="PTHR30614">
    <property type="entry name" value="MEMBRANE COMPONENT OF AMINO ACID ABC TRANSPORTER"/>
    <property type="match status" value="1"/>
</dbReference>
<reference evidence="11 12" key="1">
    <citation type="submission" date="2018-03" db="EMBL/GenBank/DDBJ databases">
        <title>Genomic Encyclopedia of Archaeal and Bacterial Type Strains, Phase II (KMG-II): from individual species to whole genera.</title>
        <authorList>
            <person name="Goeker M."/>
        </authorList>
    </citation>
    <scope>NUCLEOTIDE SEQUENCE [LARGE SCALE GENOMIC DNA]</scope>
    <source>
        <strain evidence="11 12">DSM 45312</strain>
    </source>
</reference>
<accession>A0A2P8DUV3</accession>
<dbReference type="PROSITE" id="PS50928">
    <property type="entry name" value="ABC_TM1"/>
    <property type="match status" value="1"/>
</dbReference>
<dbReference type="Gene3D" id="1.10.3720.10">
    <property type="entry name" value="MetI-like"/>
    <property type="match status" value="1"/>
</dbReference>
<protein>
    <submittedName>
        <fullName evidence="11">Amino acid ABC transporter membrane protein 1 (PAAT family)</fullName>
    </submittedName>
</protein>
<feature type="transmembrane region" description="Helical" evidence="9">
    <location>
        <begin position="88"/>
        <end position="106"/>
    </location>
</feature>
<evidence type="ECO:0000256" key="6">
    <source>
        <dbReference type="ARBA" id="ARBA00022970"/>
    </source>
</evidence>
<comment type="similarity">
    <text evidence="2">Belongs to the binding-protein-dependent transport system permease family. HisMQ subfamily.</text>
</comment>
<evidence type="ECO:0000256" key="9">
    <source>
        <dbReference type="RuleBase" id="RU363032"/>
    </source>
</evidence>
<evidence type="ECO:0000259" key="10">
    <source>
        <dbReference type="PROSITE" id="PS50928"/>
    </source>
</evidence>
<feature type="domain" description="ABC transmembrane type-1" evidence="10">
    <location>
        <begin position="15"/>
        <end position="213"/>
    </location>
</feature>
<comment type="caution">
    <text evidence="11">The sequence shown here is derived from an EMBL/GenBank/DDBJ whole genome shotgun (WGS) entry which is preliminary data.</text>
</comment>
<dbReference type="CDD" id="cd06261">
    <property type="entry name" value="TM_PBP2"/>
    <property type="match status" value="1"/>
</dbReference>
<evidence type="ECO:0000256" key="1">
    <source>
        <dbReference type="ARBA" id="ARBA00004651"/>
    </source>
</evidence>
<dbReference type="EMBL" id="PYGA01000001">
    <property type="protein sequence ID" value="PSL00985.1"/>
    <property type="molecule type" value="Genomic_DNA"/>
</dbReference>
<dbReference type="Pfam" id="PF00528">
    <property type="entry name" value="BPD_transp_1"/>
    <property type="match status" value="1"/>
</dbReference>
<organism evidence="11 12">
    <name type="scientific">Murinocardiopsis flavida</name>
    <dbReference type="NCBI Taxonomy" id="645275"/>
    <lineage>
        <taxon>Bacteria</taxon>
        <taxon>Bacillati</taxon>
        <taxon>Actinomycetota</taxon>
        <taxon>Actinomycetes</taxon>
        <taxon>Streptosporangiales</taxon>
        <taxon>Nocardiopsidaceae</taxon>
        <taxon>Murinocardiopsis</taxon>
    </lineage>
</organism>
<evidence type="ECO:0000256" key="4">
    <source>
        <dbReference type="ARBA" id="ARBA00022475"/>
    </source>
</evidence>
<dbReference type="RefSeq" id="WP_106581145.1">
    <property type="nucleotide sequence ID" value="NZ_PYGA01000001.1"/>
</dbReference>
<dbReference type="InterPro" id="IPR010065">
    <property type="entry name" value="AA_ABC_transptr_permease_3TM"/>
</dbReference>
<dbReference type="GO" id="GO:0006865">
    <property type="term" value="P:amino acid transport"/>
    <property type="evidence" value="ECO:0007669"/>
    <property type="project" value="UniProtKB-KW"/>
</dbReference>
<comment type="subcellular location">
    <subcellularLocation>
        <location evidence="1 9">Cell membrane</location>
        <topology evidence="1 9">Multi-pass membrane protein</topology>
    </subcellularLocation>
</comment>
<dbReference type="Proteomes" id="UP000240542">
    <property type="component" value="Unassembled WGS sequence"/>
</dbReference>
<sequence length="224" mass="24063">MEAFFANFDLVINGFSWTVRLTLLSALGSFLLGLVLTAMRVSPVPLMRGIATTYVETVRNTPLTLVLLFCGLGLSSALGFTFTENVEWDVFWFAVIGLSAYTACFVSESLRSGINTIPLGQIEAARSIGLTFGQNLQLILLPQALRAVIGPLGSVLIALTKNTTIASAAGLGVIEASAQMKQMFDKGIAPVIPTFIGFAIGFLVLTLPMGFFFSWLARRMAVAR</sequence>
<dbReference type="PANTHER" id="PTHR30614:SF37">
    <property type="entry name" value="AMINO-ACID ABC TRANSPORTER PERMEASE PROTEIN YHDX-RELATED"/>
    <property type="match status" value="1"/>
</dbReference>
<keyword evidence="4" id="KW-1003">Cell membrane</keyword>
<dbReference type="NCBIfam" id="TIGR01726">
    <property type="entry name" value="HEQRo_perm_3TM"/>
    <property type="match status" value="1"/>
</dbReference>
<keyword evidence="6" id="KW-0029">Amino-acid transport</keyword>
<feature type="transmembrane region" description="Helical" evidence="9">
    <location>
        <begin position="20"/>
        <end position="41"/>
    </location>
</feature>
<dbReference type="OrthoDB" id="3181282at2"/>
<gene>
    <name evidence="11" type="ORF">CLV63_101464</name>
</gene>
<evidence type="ECO:0000256" key="7">
    <source>
        <dbReference type="ARBA" id="ARBA00022989"/>
    </source>
</evidence>
<dbReference type="SUPFAM" id="SSF161098">
    <property type="entry name" value="MetI-like"/>
    <property type="match status" value="1"/>
</dbReference>
<keyword evidence="5 9" id="KW-0812">Transmembrane</keyword>
<keyword evidence="7 9" id="KW-1133">Transmembrane helix</keyword>
<dbReference type="InterPro" id="IPR043429">
    <property type="entry name" value="ArtM/GltK/GlnP/TcyL/YhdX-like"/>
</dbReference>
<keyword evidence="3 9" id="KW-0813">Transport</keyword>
<evidence type="ECO:0000256" key="2">
    <source>
        <dbReference type="ARBA" id="ARBA00010072"/>
    </source>
</evidence>
<proteinExistence type="inferred from homology"/>
<evidence type="ECO:0000256" key="8">
    <source>
        <dbReference type="ARBA" id="ARBA00023136"/>
    </source>
</evidence>
<dbReference type="AlphaFoldDB" id="A0A2P8DUV3"/>
<evidence type="ECO:0000256" key="5">
    <source>
        <dbReference type="ARBA" id="ARBA00022692"/>
    </source>
</evidence>
<feature type="transmembrane region" description="Helical" evidence="9">
    <location>
        <begin position="62"/>
        <end position="82"/>
    </location>
</feature>
<keyword evidence="8 9" id="KW-0472">Membrane</keyword>
<feature type="transmembrane region" description="Helical" evidence="9">
    <location>
        <begin position="188"/>
        <end position="217"/>
    </location>
</feature>
<dbReference type="GO" id="GO:0043190">
    <property type="term" value="C:ATP-binding cassette (ABC) transporter complex"/>
    <property type="evidence" value="ECO:0007669"/>
    <property type="project" value="InterPro"/>
</dbReference>
<name>A0A2P8DUV3_9ACTN</name>
<dbReference type="InterPro" id="IPR000515">
    <property type="entry name" value="MetI-like"/>
</dbReference>
<keyword evidence="12" id="KW-1185">Reference proteome</keyword>
<dbReference type="GO" id="GO:0022857">
    <property type="term" value="F:transmembrane transporter activity"/>
    <property type="evidence" value="ECO:0007669"/>
    <property type="project" value="InterPro"/>
</dbReference>
<evidence type="ECO:0000313" key="12">
    <source>
        <dbReference type="Proteomes" id="UP000240542"/>
    </source>
</evidence>
<evidence type="ECO:0000313" key="11">
    <source>
        <dbReference type="EMBL" id="PSL00985.1"/>
    </source>
</evidence>